<evidence type="ECO:0000256" key="4">
    <source>
        <dbReference type="ARBA" id="ARBA00022989"/>
    </source>
</evidence>
<evidence type="ECO:0000259" key="10">
    <source>
        <dbReference type="Pfam" id="PF07885"/>
    </source>
</evidence>
<evidence type="ECO:0000256" key="9">
    <source>
        <dbReference type="SAM" id="Phobius"/>
    </source>
</evidence>
<dbReference type="InterPro" id="IPR013099">
    <property type="entry name" value="K_chnl_dom"/>
</dbReference>
<sequence length="423" mass="47053">MCEEGKPISIAAWEPPSINQTKIVYDIVNVVTKICCAQDAQLTITRLAENPRQLEEHFRYEEESMVLPVMRTLTKLCQPTNPYYQYVEVLESPGLAVLLRAGFAGSTDMNALAETLTGVLIIILLSCTLAGILVWALDTRVNPDEFPRPFFQGVAEGTWWAFVSMTTVGYGDKTPKSIMGRILGCTWILAGTTIIAIFTAAMTTVFSLDAFTSEKLFGLTVAVINGTDDYNIVTGMGSQLKAYRDFFSVLDAVNRGVVNVAVVDLIYVLSHSHHMETQNVRFATHLHQPTSHGVLLSRLQMTEENIGCFLKETEKRRFLAHQYFSLHNQLSGIRNGVDGSDQLNRILSINHPWMLGLFVAVTLTFFVLMGIDKYVHREDAPEPVPGVFCCCCQKPPPSDDEGEAVKLEKSIDSGPRYRSLDTE</sequence>
<keyword evidence="4 9" id="KW-1133">Transmembrane helix</keyword>
<feature type="transmembrane region" description="Helical" evidence="9">
    <location>
        <begin position="353"/>
        <end position="371"/>
    </location>
</feature>
<organism evidence="11">
    <name type="scientific">Capitella teleta</name>
    <name type="common">Polychaete worm</name>
    <dbReference type="NCBI Taxonomy" id="283909"/>
    <lineage>
        <taxon>Eukaryota</taxon>
        <taxon>Metazoa</taxon>
        <taxon>Spiralia</taxon>
        <taxon>Lophotrochozoa</taxon>
        <taxon>Annelida</taxon>
        <taxon>Polychaeta</taxon>
        <taxon>Sedentaria</taxon>
        <taxon>Scolecida</taxon>
        <taxon>Capitellidae</taxon>
        <taxon>Capitella</taxon>
    </lineage>
</organism>
<comment type="subcellular location">
    <subcellularLocation>
        <location evidence="1">Membrane</location>
        <topology evidence="1">Multi-pass membrane protein</topology>
    </subcellularLocation>
</comment>
<evidence type="ECO:0000256" key="3">
    <source>
        <dbReference type="ARBA" id="ARBA00022692"/>
    </source>
</evidence>
<feature type="region of interest" description="Disordered" evidence="8">
    <location>
        <begin position="396"/>
        <end position="423"/>
    </location>
</feature>
<gene>
    <name evidence="11" type="ORF">CAPTEDRAFT_224114</name>
</gene>
<dbReference type="OrthoDB" id="5953876at2759"/>
<dbReference type="Pfam" id="PF07885">
    <property type="entry name" value="Ion_trans_2"/>
    <property type="match status" value="1"/>
</dbReference>
<reference evidence="12" key="3">
    <citation type="submission" date="2015-06" db="UniProtKB">
        <authorList>
            <consortium name="EnsemblMetazoa"/>
        </authorList>
    </citation>
    <scope>IDENTIFICATION</scope>
</reference>
<dbReference type="EnsemblMetazoa" id="CapteT224114">
    <property type="protein sequence ID" value="CapteP224114"/>
    <property type="gene ID" value="CapteG224114"/>
</dbReference>
<dbReference type="EMBL" id="KB292771">
    <property type="protein sequence ID" value="ELU16987.1"/>
    <property type="molecule type" value="Genomic_DNA"/>
</dbReference>
<evidence type="ECO:0000313" key="12">
    <source>
        <dbReference type="EnsemblMetazoa" id="CapteP224114"/>
    </source>
</evidence>
<reference evidence="11 13" key="2">
    <citation type="journal article" date="2013" name="Nature">
        <title>Insights into bilaterian evolution from three spiralian genomes.</title>
        <authorList>
            <person name="Simakov O."/>
            <person name="Marletaz F."/>
            <person name="Cho S.J."/>
            <person name="Edsinger-Gonzales E."/>
            <person name="Havlak P."/>
            <person name="Hellsten U."/>
            <person name="Kuo D.H."/>
            <person name="Larsson T."/>
            <person name="Lv J."/>
            <person name="Arendt D."/>
            <person name="Savage R."/>
            <person name="Osoegawa K."/>
            <person name="de Jong P."/>
            <person name="Grimwood J."/>
            <person name="Chapman J.A."/>
            <person name="Shapiro H."/>
            <person name="Aerts A."/>
            <person name="Otillar R.P."/>
            <person name="Terry A.Y."/>
            <person name="Boore J.L."/>
            <person name="Grigoriev I.V."/>
            <person name="Lindberg D.R."/>
            <person name="Seaver E.C."/>
            <person name="Weisblat D.A."/>
            <person name="Putnam N.H."/>
            <person name="Rokhsar D.S."/>
        </authorList>
    </citation>
    <scope>NUCLEOTIDE SEQUENCE</scope>
    <source>
        <strain evidence="11 13">I ESC-2004</strain>
    </source>
</reference>
<evidence type="ECO:0000256" key="2">
    <source>
        <dbReference type="ARBA" id="ARBA00022448"/>
    </source>
</evidence>
<dbReference type="PANTHER" id="PTHR11537:SF252">
    <property type="entry name" value="POTASSIUM VOLTAGE-GATED CHANNEL PROTEIN SHAW"/>
    <property type="match status" value="1"/>
</dbReference>
<accession>R7VEH0</accession>
<keyword evidence="13" id="KW-1185">Reference proteome</keyword>
<dbReference type="Gene3D" id="1.10.287.70">
    <property type="match status" value="1"/>
</dbReference>
<evidence type="ECO:0000256" key="5">
    <source>
        <dbReference type="ARBA" id="ARBA00023065"/>
    </source>
</evidence>
<dbReference type="PANTHER" id="PTHR11537">
    <property type="entry name" value="VOLTAGE-GATED POTASSIUM CHANNEL"/>
    <property type="match status" value="1"/>
</dbReference>
<reference evidence="13" key="1">
    <citation type="submission" date="2012-12" db="EMBL/GenBank/DDBJ databases">
        <authorList>
            <person name="Hellsten U."/>
            <person name="Grimwood J."/>
            <person name="Chapman J.A."/>
            <person name="Shapiro H."/>
            <person name="Aerts A."/>
            <person name="Otillar R.P."/>
            <person name="Terry A.Y."/>
            <person name="Boore J.L."/>
            <person name="Simakov O."/>
            <person name="Marletaz F."/>
            <person name="Cho S.-J."/>
            <person name="Edsinger-Gonzales E."/>
            <person name="Havlak P."/>
            <person name="Kuo D.-H."/>
            <person name="Larsson T."/>
            <person name="Lv J."/>
            <person name="Arendt D."/>
            <person name="Savage R."/>
            <person name="Osoegawa K."/>
            <person name="de Jong P."/>
            <person name="Lindberg D.R."/>
            <person name="Seaver E.C."/>
            <person name="Weisblat D.A."/>
            <person name="Putnam N.H."/>
            <person name="Grigoriev I.V."/>
            <person name="Rokhsar D.S."/>
        </authorList>
    </citation>
    <scope>NUCLEOTIDE SEQUENCE</scope>
    <source>
        <strain evidence="13">I ESC-2004</strain>
    </source>
</reference>
<keyword evidence="5" id="KW-0406">Ion transport</keyword>
<feature type="domain" description="Potassium channel" evidence="10">
    <location>
        <begin position="154"/>
        <end position="206"/>
    </location>
</feature>
<dbReference type="STRING" id="283909.R7VEH0"/>
<feature type="transmembrane region" description="Helical" evidence="9">
    <location>
        <begin position="116"/>
        <end position="137"/>
    </location>
</feature>
<dbReference type="SUPFAM" id="SSF81324">
    <property type="entry name" value="Voltage-gated potassium channels"/>
    <property type="match status" value="1"/>
</dbReference>
<evidence type="ECO:0000313" key="13">
    <source>
        <dbReference type="Proteomes" id="UP000014760"/>
    </source>
</evidence>
<protein>
    <recommendedName>
        <fullName evidence="10">Potassium channel domain-containing protein</fullName>
    </recommendedName>
</protein>
<proteinExistence type="predicted"/>
<keyword evidence="2" id="KW-0813">Transport</keyword>
<evidence type="ECO:0000256" key="8">
    <source>
        <dbReference type="SAM" id="MobiDB-lite"/>
    </source>
</evidence>
<feature type="transmembrane region" description="Helical" evidence="9">
    <location>
        <begin position="149"/>
        <end position="170"/>
    </location>
</feature>
<dbReference type="Proteomes" id="UP000014760">
    <property type="component" value="Unassembled WGS sequence"/>
</dbReference>
<dbReference type="InterPro" id="IPR028325">
    <property type="entry name" value="VG_K_chnl"/>
</dbReference>
<feature type="transmembrane region" description="Helical" evidence="9">
    <location>
        <begin position="182"/>
        <end position="208"/>
    </location>
</feature>
<dbReference type="GO" id="GO:0008076">
    <property type="term" value="C:voltage-gated potassium channel complex"/>
    <property type="evidence" value="ECO:0007669"/>
    <property type="project" value="InterPro"/>
</dbReference>
<evidence type="ECO:0000256" key="1">
    <source>
        <dbReference type="ARBA" id="ARBA00004141"/>
    </source>
</evidence>
<dbReference type="GO" id="GO:0001508">
    <property type="term" value="P:action potential"/>
    <property type="evidence" value="ECO:0007669"/>
    <property type="project" value="TreeGrafter"/>
</dbReference>
<dbReference type="PRINTS" id="PR00169">
    <property type="entry name" value="KCHANNEL"/>
</dbReference>
<dbReference type="GO" id="GO:0005251">
    <property type="term" value="F:delayed rectifier potassium channel activity"/>
    <property type="evidence" value="ECO:0007669"/>
    <property type="project" value="TreeGrafter"/>
</dbReference>
<keyword evidence="7" id="KW-0407">Ion channel</keyword>
<evidence type="ECO:0000313" key="11">
    <source>
        <dbReference type="EMBL" id="ELU16987.1"/>
    </source>
</evidence>
<dbReference type="AlphaFoldDB" id="R7VEH0"/>
<keyword evidence="6 9" id="KW-0472">Membrane</keyword>
<keyword evidence="3 9" id="KW-0812">Transmembrane</keyword>
<evidence type="ECO:0000256" key="6">
    <source>
        <dbReference type="ARBA" id="ARBA00023136"/>
    </source>
</evidence>
<dbReference type="GO" id="GO:0015276">
    <property type="term" value="F:ligand-gated monoatomic ion channel activity"/>
    <property type="evidence" value="ECO:0007669"/>
    <property type="project" value="InterPro"/>
</dbReference>
<dbReference type="HOGENOM" id="CLU_649325_0_0_1"/>
<dbReference type="OMA" id="PEMERTM"/>
<dbReference type="SUPFAM" id="SSF53850">
    <property type="entry name" value="Periplasmic binding protein-like II"/>
    <property type="match status" value="1"/>
</dbReference>
<name>R7VEH0_CAPTE</name>
<evidence type="ECO:0000256" key="7">
    <source>
        <dbReference type="ARBA" id="ARBA00023303"/>
    </source>
</evidence>
<dbReference type="EMBL" id="AMQN01004160">
    <property type="status" value="NOT_ANNOTATED_CDS"/>
    <property type="molecule type" value="Genomic_DNA"/>
</dbReference>